<dbReference type="InterPro" id="IPR036259">
    <property type="entry name" value="MFS_trans_sf"/>
</dbReference>
<feature type="transmembrane region" description="Helical" evidence="6">
    <location>
        <begin position="306"/>
        <end position="325"/>
    </location>
</feature>
<sequence length="391" mass="40030">MAQFFVNGASFAAWGVQIPEIKTRFGISDFVLSFAMLAVAGGAIVAMGPVGRWATRAGSARALVISGVVYAVATGLIPFMPSYAALLPLLIVLGIGMGGFDVTMNVQAAAVEGRSHKPIMSTLHGMFSLGGMVGAGVGGAIALGGLPSWAHVAGTALVTLLAIALGRRYLIDDTPGAQAVREAHGRPDAKRKPGSGGRRAGSMPARRSTARAALWILGFFAFLGLICEGAMYDWASVYLRDVAGAAAQLAGYGYAAFSTGMACGRFAADPLRRRIGDGRTLAISGWLGFAGIALAVGMPWPLWTLLGFFVMGLGVANLMPFFFLAGARLPGMSAAQGVAAIARCAYAGMLLGPAIIGAITHQAGLQAALGAVALIMGAIAAVGTRQVRRFA</sequence>
<dbReference type="Proteomes" id="UP000194139">
    <property type="component" value="Chromosome"/>
</dbReference>
<evidence type="ECO:0000256" key="3">
    <source>
        <dbReference type="ARBA" id="ARBA00022989"/>
    </source>
</evidence>
<feature type="transmembrane region" description="Helical" evidence="6">
    <location>
        <begin position="62"/>
        <end position="80"/>
    </location>
</feature>
<dbReference type="EMBL" id="CP021109">
    <property type="protein sequence ID" value="ARP88507.1"/>
    <property type="molecule type" value="Genomic_DNA"/>
</dbReference>
<dbReference type="GO" id="GO:0016020">
    <property type="term" value="C:membrane"/>
    <property type="evidence" value="ECO:0007669"/>
    <property type="project" value="UniProtKB-SubCell"/>
</dbReference>
<evidence type="ECO:0000256" key="2">
    <source>
        <dbReference type="ARBA" id="ARBA00022692"/>
    </source>
</evidence>
<dbReference type="PANTHER" id="PTHR23514">
    <property type="entry name" value="BYPASS OF STOP CODON PROTEIN 6"/>
    <property type="match status" value="1"/>
</dbReference>
<name>A0A1W6Z575_9BORD</name>
<feature type="transmembrane region" description="Helical" evidence="6">
    <location>
        <begin position="212"/>
        <end position="232"/>
    </location>
</feature>
<gene>
    <name evidence="8" type="ORF">CAL13_03625</name>
</gene>
<dbReference type="CDD" id="cd17393">
    <property type="entry name" value="MFS_MosC_like"/>
    <property type="match status" value="1"/>
</dbReference>
<evidence type="ECO:0000256" key="4">
    <source>
        <dbReference type="ARBA" id="ARBA00023136"/>
    </source>
</evidence>
<dbReference type="PANTHER" id="PTHR23514:SF13">
    <property type="entry name" value="INNER MEMBRANE PROTEIN YBJJ"/>
    <property type="match status" value="1"/>
</dbReference>
<evidence type="ECO:0000313" key="8">
    <source>
        <dbReference type="EMBL" id="ARP88507.1"/>
    </source>
</evidence>
<organism evidence="8 9">
    <name type="scientific">Bordetella genomosp. 9</name>
    <dbReference type="NCBI Taxonomy" id="1416803"/>
    <lineage>
        <taxon>Bacteria</taxon>
        <taxon>Pseudomonadati</taxon>
        <taxon>Pseudomonadota</taxon>
        <taxon>Betaproteobacteria</taxon>
        <taxon>Burkholderiales</taxon>
        <taxon>Alcaligenaceae</taxon>
        <taxon>Bordetella</taxon>
    </lineage>
</organism>
<keyword evidence="9" id="KW-1185">Reference proteome</keyword>
<keyword evidence="4 6" id="KW-0472">Membrane</keyword>
<feature type="domain" description="Major facilitator superfamily (MFS) profile" evidence="7">
    <location>
        <begin position="1"/>
        <end position="391"/>
    </location>
</feature>
<accession>A0A1W6Z575</accession>
<feature type="transmembrane region" description="Helical" evidence="6">
    <location>
        <begin position="337"/>
        <end position="359"/>
    </location>
</feature>
<dbReference type="InterPro" id="IPR051788">
    <property type="entry name" value="MFS_Transporter"/>
</dbReference>
<comment type="subcellular location">
    <subcellularLocation>
        <location evidence="1">Membrane</location>
        <topology evidence="1">Multi-pass membrane protein</topology>
    </subcellularLocation>
</comment>
<dbReference type="AlphaFoldDB" id="A0A1W6Z575"/>
<feature type="transmembrane region" description="Helical" evidence="6">
    <location>
        <begin position="149"/>
        <end position="166"/>
    </location>
</feature>
<protein>
    <submittedName>
        <fullName evidence="8">MFS transporter</fullName>
    </submittedName>
</protein>
<feature type="transmembrane region" description="Helical" evidence="6">
    <location>
        <begin position="365"/>
        <end position="384"/>
    </location>
</feature>
<evidence type="ECO:0000256" key="1">
    <source>
        <dbReference type="ARBA" id="ARBA00004141"/>
    </source>
</evidence>
<keyword evidence="2 6" id="KW-0812">Transmembrane</keyword>
<feature type="transmembrane region" description="Helical" evidence="6">
    <location>
        <begin position="280"/>
        <end position="300"/>
    </location>
</feature>
<evidence type="ECO:0000256" key="6">
    <source>
        <dbReference type="SAM" id="Phobius"/>
    </source>
</evidence>
<feature type="transmembrane region" description="Helical" evidence="6">
    <location>
        <begin position="30"/>
        <end position="50"/>
    </location>
</feature>
<feature type="transmembrane region" description="Helical" evidence="6">
    <location>
        <begin position="123"/>
        <end position="143"/>
    </location>
</feature>
<dbReference type="SUPFAM" id="SSF103473">
    <property type="entry name" value="MFS general substrate transporter"/>
    <property type="match status" value="1"/>
</dbReference>
<proteinExistence type="predicted"/>
<feature type="transmembrane region" description="Helical" evidence="6">
    <location>
        <begin position="86"/>
        <end position="111"/>
    </location>
</feature>
<evidence type="ECO:0000259" key="7">
    <source>
        <dbReference type="PROSITE" id="PS50850"/>
    </source>
</evidence>
<dbReference type="GO" id="GO:0022857">
    <property type="term" value="F:transmembrane transporter activity"/>
    <property type="evidence" value="ECO:0007669"/>
    <property type="project" value="InterPro"/>
</dbReference>
<dbReference type="InterPro" id="IPR020846">
    <property type="entry name" value="MFS_dom"/>
</dbReference>
<feature type="transmembrane region" description="Helical" evidence="6">
    <location>
        <begin position="252"/>
        <end position="268"/>
    </location>
</feature>
<reference evidence="8 9" key="1">
    <citation type="submission" date="2017-05" db="EMBL/GenBank/DDBJ databases">
        <title>Complete and WGS of Bordetella genogroups.</title>
        <authorList>
            <person name="Spilker T."/>
            <person name="LiPuma J."/>
        </authorList>
    </citation>
    <scope>NUCLEOTIDE SEQUENCE [LARGE SCALE GENOMIC DNA]</scope>
    <source>
        <strain evidence="8 9">AU17164</strain>
    </source>
</reference>
<evidence type="ECO:0000313" key="9">
    <source>
        <dbReference type="Proteomes" id="UP000194139"/>
    </source>
</evidence>
<evidence type="ECO:0000256" key="5">
    <source>
        <dbReference type="SAM" id="MobiDB-lite"/>
    </source>
</evidence>
<dbReference type="InterPro" id="IPR011701">
    <property type="entry name" value="MFS"/>
</dbReference>
<dbReference type="PROSITE" id="PS50850">
    <property type="entry name" value="MFS"/>
    <property type="match status" value="1"/>
</dbReference>
<feature type="compositionally biased region" description="Basic and acidic residues" evidence="5">
    <location>
        <begin position="181"/>
        <end position="191"/>
    </location>
</feature>
<dbReference type="Gene3D" id="1.20.1250.20">
    <property type="entry name" value="MFS general substrate transporter like domains"/>
    <property type="match status" value="2"/>
</dbReference>
<keyword evidence="3 6" id="KW-1133">Transmembrane helix</keyword>
<feature type="region of interest" description="Disordered" evidence="5">
    <location>
        <begin position="180"/>
        <end position="204"/>
    </location>
</feature>
<dbReference type="Pfam" id="PF07690">
    <property type="entry name" value="MFS_1"/>
    <property type="match status" value="1"/>
</dbReference>